<dbReference type="Pfam" id="PF10145">
    <property type="entry name" value="PhageMin_Tail"/>
    <property type="match status" value="1"/>
</dbReference>
<evidence type="ECO:0000256" key="1">
    <source>
        <dbReference type="SAM" id="Coils"/>
    </source>
</evidence>
<evidence type="ECO:0000256" key="2">
    <source>
        <dbReference type="SAM" id="MobiDB-lite"/>
    </source>
</evidence>
<dbReference type="RefSeq" id="WP_166694307.1">
    <property type="nucleotide sequence ID" value="NZ_WAEL01000015.1"/>
</dbReference>
<feature type="coiled-coil region" evidence="1">
    <location>
        <begin position="566"/>
        <end position="600"/>
    </location>
</feature>
<proteinExistence type="predicted"/>
<reference evidence="5" key="1">
    <citation type="submission" date="2019-09" db="EMBL/GenBank/DDBJ databases">
        <authorList>
            <person name="Jung D.-H."/>
        </authorList>
    </citation>
    <scope>NUCLEOTIDE SEQUENCE [LARGE SCALE GENOMIC DNA]</scope>
    <source>
        <strain evidence="5">JA-25</strain>
    </source>
</reference>
<protein>
    <submittedName>
        <fullName evidence="4">Phage tail tape measure protein</fullName>
    </submittedName>
</protein>
<evidence type="ECO:0000313" key="5">
    <source>
        <dbReference type="Proteomes" id="UP000606008"/>
    </source>
</evidence>
<comment type="caution">
    <text evidence="4">The sequence shown here is derived from an EMBL/GenBank/DDBJ whole genome shotgun (WGS) entry which is preliminary data.</text>
</comment>
<gene>
    <name evidence="4" type="ORF">F7231_26735</name>
</gene>
<evidence type="ECO:0000259" key="3">
    <source>
        <dbReference type="Pfam" id="PF10145"/>
    </source>
</evidence>
<name>A0ABX0QMU6_9BACT</name>
<dbReference type="Proteomes" id="UP000606008">
    <property type="component" value="Unassembled WGS sequence"/>
</dbReference>
<keyword evidence="5" id="KW-1185">Reference proteome</keyword>
<sequence>MAVTQQERAVIDLVINGQQAQAALTEVGKAATVARRELSKMREADDPAAFAKKMKEYQTLAAAETDMRARLNGAATGWAGFKQNVVGTLTGVLGGNLLTAGLGQLIGLAPVVLDHSIKMADSFADIAKNADMSTQQVEALNEKLYKMPTRTSTNDLRAMAATGGQFGVAAGEMDKFVDGANRVNVAIGDEFGSVEKTVENVLGLRNVFSNIKSDNIDQDLLRIGNAMNVLGAEGKATAPMLSDFANRMGGVLIPLGLTEGKVLGLSATLSELNVTAERGSTATVNIFQKMLTETETFAKVAGVPLKEYRDLIKNDINGAFVKYVEGLKKVSGNQVEFMAVLEKSKLTGAGEMEVLSKLASNTDLLAQKSDRATQALTQTDSITAEYDKKNLSLAVSLKKLADLKEQLLTKLIPLASGFVNLTTKLLDLNSASEEATTAFESQRSAVKGLERDVNPLLKRHDELKSKTKLSKDEQTELNKIIATIAQTIPSAVTQFDKMGNAMAISTDKARAYVKQQQEILKYTNQQAIAETESELNRARGQQLGLLTKQRTGVDRQNTGMGQYVDVQLTNADRQKLKEQIDAKNAEIAALEARKAGLSGDYLNANVPKPVAATTLPPKQAGGGSIDMGESKEEKADRLKRERSLKAAQKHEDDYAKLLEDARKRTAQDRDDEFERDHIAFGTHYAKLLELAGSDKDKQAQVSETMYTELAAIQDKADKKAEKINAEKREKQEQERAADLKEQQEYNQMMVEMAIKRLEVLRDADLAANDLAHAGGTISDQVHYGRELLIMDQFLQAKLSLLDTFKQDTASIEADITANQNDQANQRAAIQQRLVNRQLMAMEQMATDESLTDQQRLQAKEAFENAMAQFVAEGISGYRTLVGEHTIAYKAMFAAERAYAIAKIAINTYKEISDVWANPQFTLLGFAGPVVKGIYSALAVGRGLAAAASVSGIAMKDEGGFTDYESLYGGASGFATKPTMVNKGASSYMVGEKRPEWIMGGAMLQNPVMANLAHALEAVQVTGAYRNMGTASGVASMGGSQPAPGSTPGMNLTPLLQEMQLMRGELSKIKNLKVENNYRAFEEYRDEVTQVRTQNTL</sequence>
<dbReference type="InterPro" id="IPR010090">
    <property type="entry name" value="Phage_tape_meas"/>
</dbReference>
<dbReference type="NCBIfam" id="TIGR01760">
    <property type="entry name" value="tape_meas_TP901"/>
    <property type="match status" value="1"/>
</dbReference>
<dbReference type="EMBL" id="WAEL01000015">
    <property type="protein sequence ID" value="NID13794.1"/>
    <property type="molecule type" value="Genomic_DNA"/>
</dbReference>
<accession>A0ABX0QMU6</accession>
<evidence type="ECO:0000313" key="4">
    <source>
        <dbReference type="EMBL" id="NID13794.1"/>
    </source>
</evidence>
<keyword evidence="1" id="KW-0175">Coiled coil</keyword>
<feature type="coiled-coil region" evidence="1">
    <location>
        <begin position="709"/>
        <end position="743"/>
    </location>
</feature>
<reference evidence="5" key="2">
    <citation type="submission" date="2023-07" db="EMBL/GenBank/DDBJ databases">
        <authorList>
            <person name="Jung D.-H."/>
        </authorList>
    </citation>
    <scope>NUCLEOTIDE SEQUENCE [LARGE SCALE GENOMIC DNA]</scope>
    <source>
        <strain evidence="5">JA-25</strain>
    </source>
</reference>
<feature type="region of interest" description="Disordered" evidence="2">
    <location>
        <begin position="610"/>
        <end position="637"/>
    </location>
</feature>
<feature type="domain" description="Phage tail tape measure protein" evidence="3">
    <location>
        <begin position="149"/>
        <end position="318"/>
    </location>
</feature>
<feature type="compositionally biased region" description="Basic and acidic residues" evidence="2">
    <location>
        <begin position="628"/>
        <end position="637"/>
    </location>
</feature>
<organism evidence="4 5">
    <name type="scientific">Fibrivirga algicola</name>
    <dbReference type="NCBI Taxonomy" id="2950420"/>
    <lineage>
        <taxon>Bacteria</taxon>
        <taxon>Pseudomonadati</taxon>
        <taxon>Bacteroidota</taxon>
        <taxon>Cytophagia</taxon>
        <taxon>Cytophagales</taxon>
        <taxon>Spirosomataceae</taxon>
        <taxon>Fibrivirga</taxon>
    </lineage>
</organism>